<reference evidence="2 3" key="1">
    <citation type="journal article" date="2020" name="IScience">
        <title>Genome Sequencing of the Endangered Kingdonia uniflora (Circaeasteraceae, Ranunculales) Reveals Potential Mechanisms of Evolutionary Specialization.</title>
        <authorList>
            <person name="Sun Y."/>
            <person name="Deng T."/>
            <person name="Zhang A."/>
            <person name="Moore M.J."/>
            <person name="Landis J.B."/>
            <person name="Lin N."/>
            <person name="Zhang H."/>
            <person name="Zhang X."/>
            <person name="Huang J."/>
            <person name="Zhang X."/>
            <person name="Sun H."/>
            <person name="Wang H."/>
        </authorList>
    </citation>
    <scope>NUCLEOTIDE SEQUENCE [LARGE SCALE GENOMIC DNA]</scope>
    <source>
        <strain evidence="2">TB1705</strain>
        <tissue evidence="2">Leaf</tissue>
    </source>
</reference>
<dbReference type="SUPFAM" id="SSF54518">
    <property type="entry name" value="Tubby C-terminal domain-like"/>
    <property type="match status" value="1"/>
</dbReference>
<dbReference type="InterPro" id="IPR025659">
    <property type="entry name" value="Tubby-like_C"/>
</dbReference>
<keyword evidence="3" id="KW-1185">Reference proteome</keyword>
<dbReference type="Pfam" id="PF04525">
    <property type="entry name" value="LOR"/>
    <property type="match status" value="1"/>
</dbReference>
<dbReference type="OrthoDB" id="652749at2759"/>
<dbReference type="EMBL" id="JACGCM010000766">
    <property type="protein sequence ID" value="KAF6167117.1"/>
    <property type="molecule type" value="Genomic_DNA"/>
</dbReference>
<dbReference type="InterPro" id="IPR038595">
    <property type="entry name" value="LOR_sf"/>
</dbReference>
<sequence>MKSLVFRGNGCTVFDSKGDIVYRIDNYEHKCNEEVYLMDLQGKVVVSILKRVSIIFFYLHAMLS</sequence>
<proteinExistence type="inferred from homology"/>
<comment type="caution">
    <text evidence="2">The sequence shown here is derived from an EMBL/GenBank/DDBJ whole genome shotgun (WGS) entry which is preliminary data.</text>
</comment>
<dbReference type="AlphaFoldDB" id="A0A7J7NIW7"/>
<evidence type="ECO:0000313" key="3">
    <source>
        <dbReference type="Proteomes" id="UP000541444"/>
    </source>
</evidence>
<protein>
    <submittedName>
        <fullName evidence="2">Uncharacterized protein</fullName>
    </submittedName>
</protein>
<name>A0A7J7NIW7_9MAGN</name>
<comment type="similarity">
    <text evidence="1">Belongs to the LOR family.</text>
</comment>
<organism evidence="2 3">
    <name type="scientific">Kingdonia uniflora</name>
    <dbReference type="NCBI Taxonomy" id="39325"/>
    <lineage>
        <taxon>Eukaryota</taxon>
        <taxon>Viridiplantae</taxon>
        <taxon>Streptophyta</taxon>
        <taxon>Embryophyta</taxon>
        <taxon>Tracheophyta</taxon>
        <taxon>Spermatophyta</taxon>
        <taxon>Magnoliopsida</taxon>
        <taxon>Ranunculales</taxon>
        <taxon>Circaeasteraceae</taxon>
        <taxon>Kingdonia</taxon>
    </lineage>
</organism>
<dbReference type="Proteomes" id="UP000541444">
    <property type="component" value="Unassembled WGS sequence"/>
</dbReference>
<evidence type="ECO:0000256" key="1">
    <source>
        <dbReference type="ARBA" id="ARBA00005437"/>
    </source>
</evidence>
<gene>
    <name evidence="2" type="ORF">GIB67_041372</name>
</gene>
<accession>A0A7J7NIW7</accession>
<evidence type="ECO:0000313" key="2">
    <source>
        <dbReference type="EMBL" id="KAF6167117.1"/>
    </source>
</evidence>
<dbReference type="Gene3D" id="2.40.160.200">
    <property type="entry name" value="LURP1-related"/>
    <property type="match status" value="1"/>
</dbReference>
<dbReference type="InterPro" id="IPR007612">
    <property type="entry name" value="LOR"/>
</dbReference>